<dbReference type="Proteomes" id="UP000539175">
    <property type="component" value="Unassembled WGS sequence"/>
</dbReference>
<evidence type="ECO:0000256" key="1">
    <source>
        <dbReference type="SAM" id="SignalP"/>
    </source>
</evidence>
<keyword evidence="1" id="KW-0732">Signal</keyword>
<gene>
    <name evidence="2" type="ORF">FHS74_002258</name>
</gene>
<name>A0A7X0AX22_9PROT</name>
<dbReference type="EMBL" id="JACIIZ010000005">
    <property type="protein sequence ID" value="MBB6251707.1"/>
    <property type="molecule type" value="Genomic_DNA"/>
</dbReference>
<feature type="signal peptide" evidence="1">
    <location>
        <begin position="1"/>
        <end position="19"/>
    </location>
</feature>
<keyword evidence="3" id="KW-1185">Reference proteome</keyword>
<comment type="caution">
    <text evidence="2">The sequence shown here is derived from an EMBL/GenBank/DDBJ whole genome shotgun (WGS) entry which is preliminary data.</text>
</comment>
<evidence type="ECO:0000313" key="3">
    <source>
        <dbReference type="Proteomes" id="UP000539175"/>
    </source>
</evidence>
<protein>
    <recommendedName>
        <fullName evidence="4">Lipoprotein</fullName>
    </recommendedName>
</protein>
<dbReference type="AlphaFoldDB" id="A0A7X0AX22"/>
<evidence type="ECO:0000313" key="2">
    <source>
        <dbReference type="EMBL" id="MBB6251707.1"/>
    </source>
</evidence>
<feature type="chain" id="PRO_5030627248" description="Lipoprotein" evidence="1">
    <location>
        <begin position="20"/>
        <end position="277"/>
    </location>
</feature>
<sequence length="277" mass="31061">MPKRIAFWMRWALAMGGMACGAAGCSPSKPGPMVRAEPQVLLAAHDDVLVRPQDVIPEDAQFQDTARHISNLRSGKEKPACIGAPVTLCIATLASHLVIQMRSRAWKDGGTFLGDFKADMNGNRLEALSVDISTSYAYLSPLGRLQTSDDYWIDLLTTKDGTRKVEEVLIYSISRGGADFIMAKTLDDFHALGIYDVIYPILLDGCPNITEEKFSYFLYNDLFEHIDNSNGSGKNTHNICGLHFEWDTYVKKIPRDERTSRNTKYIDNTYFYITKSK</sequence>
<reference evidence="2 3" key="1">
    <citation type="submission" date="2020-08" db="EMBL/GenBank/DDBJ databases">
        <title>Genomic Encyclopedia of Type Strains, Phase IV (KMG-IV): sequencing the most valuable type-strain genomes for metagenomic binning, comparative biology and taxonomic classification.</title>
        <authorList>
            <person name="Goeker M."/>
        </authorList>
    </citation>
    <scope>NUCLEOTIDE SEQUENCE [LARGE SCALE GENOMIC DNA]</scope>
    <source>
        <strain evidence="2 3">DSM 22198</strain>
    </source>
</reference>
<evidence type="ECO:0008006" key="4">
    <source>
        <dbReference type="Google" id="ProtNLM"/>
    </source>
</evidence>
<accession>A0A7X0AX22</accession>
<organism evidence="2 3">
    <name type="scientific">Nitrospirillum iridis</name>
    <dbReference type="NCBI Taxonomy" id="765888"/>
    <lineage>
        <taxon>Bacteria</taxon>
        <taxon>Pseudomonadati</taxon>
        <taxon>Pseudomonadota</taxon>
        <taxon>Alphaproteobacteria</taxon>
        <taxon>Rhodospirillales</taxon>
        <taxon>Azospirillaceae</taxon>
        <taxon>Nitrospirillum</taxon>
    </lineage>
</organism>
<proteinExistence type="predicted"/>
<dbReference type="RefSeq" id="WP_184800380.1">
    <property type="nucleotide sequence ID" value="NZ_JACIIZ010000005.1"/>
</dbReference>
<dbReference type="PROSITE" id="PS51257">
    <property type="entry name" value="PROKAR_LIPOPROTEIN"/>
    <property type="match status" value="1"/>
</dbReference>